<reference evidence="3" key="1">
    <citation type="submission" date="2022-06" db="EMBL/GenBank/DDBJ databases">
        <title>Draft genome sequence of Streptomyces sp. RB6PN25 isolated from peat swamp forest in Thailand.</title>
        <authorList>
            <person name="Duangmal K."/>
            <person name="Klaysubun C."/>
        </authorList>
    </citation>
    <scope>NUCLEOTIDE SEQUENCE</scope>
    <source>
        <strain evidence="3">RB6PN25</strain>
    </source>
</reference>
<evidence type="ECO:0000259" key="2">
    <source>
        <dbReference type="Pfam" id="PF13193"/>
    </source>
</evidence>
<dbReference type="PANTHER" id="PTHR45527:SF1">
    <property type="entry name" value="FATTY ACID SYNTHASE"/>
    <property type="match status" value="1"/>
</dbReference>
<dbReference type="RefSeq" id="WP_255919993.1">
    <property type="nucleotide sequence ID" value="NZ_JANFNG010000006.1"/>
</dbReference>
<dbReference type="EMBL" id="JANFNG010000006">
    <property type="protein sequence ID" value="MCQ4081086.1"/>
    <property type="molecule type" value="Genomic_DNA"/>
</dbReference>
<organism evidence="3 4">
    <name type="scientific">Streptomyces humicola</name>
    <dbReference type="NCBI Taxonomy" id="2953240"/>
    <lineage>
        <taxon>Bacteria</taxon>
        <taxon>Bacillati</taxon>
        <taxon>Actinomycetota</taxon>
        <taxon>Actinomycetes</taxon>
        <taxon>Kitasatosporales</taxon>
        <taxon>Streptomycetaceae</taxon>
        <taxon>Streptomyces</taxon>
    </lineage>
</organism>
<protein>
    <submittedName>
        <fullName evidence="3">AMP-binding protein</fullName>
    </submittedName>
</protein>
<dbReference type="InterPro" id="IPR025110">
    <property type="entry name" value="AMP-bd_C"/>
</dbReference>
<proteinExistence type="predicted"/>
<feature type="domain" description="AMP-binding enzyme C-terminal" evidence="2">
    <location>
        <begin position="414"/>
        <end position="490"/>
    </location>
</feature>
<evidence type="ECO:0000259" key="1">
    <source>
        <dbReference type="Pfam" id="PF00501"/>
    </source>
</evidence>
<dbReference type="PROSITE" id="PS00455">
    <property type="entry name" value="AMP_BINDING"/>
    <property type="match status" value="1"/>
</dbReference>
<dbReference type="Proteomes" id="UP001057702">
    <property type="component" value="Unassembled WGS sequence"/>
</dbReference>
<name>A0ABT1PTU8_9ACTN</name>
<dbReference type="InterPro" id="IPR042099">
    <property type="entry name" value="ANL_N_sf"/>
</dbReference>
<dbReference type="Pfam" id="PF13193">
    <property type="entry name" value="AMP-binding_C"/>
    <property type="match status" value="1"/>
</dbReference>
<gene>
    <name evidence="3" type="ORF">NGB36_10845</name>
</gene>
<dbReference type="Gene3D" id="3.30.300.30">
    <property type="match status" value="1"/>
</dbReference>
<evidence type="ECO:0000313" key="3">
    <source>
        <dbReference type="EMBL" id="MCQ4081086.1"/>
    </source>
</evidence>
<dbReference type="InterPro" id="IPR000873">
    <property type="entry name" value="AMP-dep_synth/lig_dom"/>
</dbReference>
<keyword evidence="4" id="KW-1185">Reference proteome</keyword>
<dbReference type="InterPro" id="IPR020845">
    <property type="entry name" value="AMP-binding_CS"/>
</dbReference>
<dbReference type="Gene3D" id="3.40.50.12780">
    <property type="entry name" value="N-terminal domain of ligase-like"/>
    <property type="match status" value="1"/>
</dbReference>
<dbReference type="PANTHER" id="PTHR45527">
    <property type="entry name" value="NONRIBOSOMAL PEPTIDE SYNTHETASE"/>
    <property type="match status" value="1"/>
</dbReference>
<dbReference type="InterPro" id="IPR045851">
    <property type="entry name" value="AMP-bd_C_sf"/>
</dbReference>
<dbReference type="SUPFAM" id="SSF56801">
    <property type="entry name" value="Acetyl-CoA synthetase-like"/>
    <property type="match status" value="1"/>
</dbReference>
<sequence length="515" mass="55330">MTPDRPAVVESAGIGRVRVTSYRDLRLLVDTYTSHLRDLGIGIGERIILEADVTAQSIAMLLACSAAGLTFIPVSPETPAQRLHSMISTARPALHVQPTDGKRDALPGGVGTARFDTAGITVVERPPTGRSLRREACVTDPAYMIFTSGTTGRPKGVVMSHRAVVSFYRAMLEYRIVTPRDRVASTSPLQFDFSLLNIGLALGSGAAVVPVAQQLVRWPRNFLRVLRETGATQVNGVPSIWQQALRYEPEKVAALDGLRGILFCGEEFPLPELRRIRELLPQVRIINCYGATESMACSFADVPDPLPDDLERLSIGSGHRGAELLLVNEAGHVIDEPGVPGELYLRSPALFSGYWDDPAATRAALVPDPLCPQSGQLVLRTGDVAYRGHDGELYFCGRSDSQVQINGNRVELGEVERRLLEFPGATAAAAVPLPHAASGTVLGGFVVVSNDAPAADAASLREFCADRLPSYMVPREIRLVETLPTTTNGKVDRAALISSAATAGETGEERNGELP</sequence>
<evidence type="ECO:0000313" key="4">
    <source>
        <dbReference type="Proteomes" id="UP001057702"/>
    </source>
</evidence>
<comment type="caution">
    <text evidence="3">The sequence shown here is derived from an EMBL/GenBank/DDBJ whole genome shotgun (WGS) entry which is preliminary data.</text>
</comment>
<dbReference type="Pfam" id="PF00501">
    <property type="entry name" value="AMP-binding"/>
    <property type="match status" value="1"/>
</dbReference>
<accession>A0ABT1PTU8</accession>
<feature type="domain" description="AMP-dependent synthetase/ligase" evidence="1">
    <location>
        <begin position="2"/>
        <end position="355"/>
    </location>
</feature>